<protein>
    <submittedName>
        <fullName evidence="4">Helix-turn-helix DNA binding domain protein</fullName>
    </submittedName>
</protein>
<dbReference type="KEGG" id="vg:65128400"/>
<dbReference type="Pfam" id="PF08220">
    <property type="entry name" value="HTH_DeoR"/>
    <property type="match status" value="1"/>
</dbReference>
<dbReference type="GO" id="GO:0003700">
    <property type="term" value="F:DNA-binding transcription factor activity"/>
    <property type="evidence" value="ECO:0007669"/>
    <property type="project" value="InterPro"/>
</dbReference>
<organism evidence="4 5">
    <name type="scientific">Gordonia phage Clown</name>
    <dbReference type="NCBI Taxonomy" id="2759393"/>
    <lineage>
        <taxon>Viruses</taxon>
        <taxon>Duplodnaviria</taxon>
        <taxon>Heunggongvirae</taxon>
        <taxon>Uroviricota</taxon>
        <taxon>Caudoviricetes</taxon>
        <taxon>Stackebrandtviridae</taxon>
        <taxon>Frickvirinae</taxon>
        <taxon>Clownvirus</taxon>
        <taxon>Clownvirus clown</taxon>
    </lineage>
</organism>
<gene>
    <name evidence="4" type="primary">70</name>
    <name evidence="4" type="ORF">SEA_CLOWN_70</name>
</gene>
<keyword evidence="5" id="KW-1185">Reference proteome</keyword>
<sequence>MSTTNGINGMDPAVARRQIRVGQMAAAGIKPADIAEQLGTTTRTIRRDLRDMEFEYPTRHRDSCGTPTGYRKHYKYDESPCDACRDAKNRARRKASS</sequence>
<dbReference type="EMBL" id="MT771343">
    <property type="protein sequence ID" value="QOC56068.1"/>
    <property type="molecule type" value="Genomic_DNA"/>
</dbReference>
<evidence type="ECO:0000313" key="4">
    <source>
        <dbReference type="EMBL" id="QOC56068.1"/>
    </source>
</evidence>
<evidence type="ECO:0000256" key="1">
    <source>
        <dbReference type="ARBA" id="ARBA00023015"/>
    </source>
</evidence>
<proteinExistence type="predicted"/>
<evidence type="ECO:0000259" key="3">
    <source>
        <dbReference type="Pfam" id="PF08220"/>
    </source>
</evidence>
<name>A0A7L7SLM2_9CAUD</name>
<accession>A0A7L7SLM2</accession>
<keyword evidence="1" id="KW-0805">Transcription regulation</keyword>
<feature type="domain" description="HTH deoR-type" evidence="3">
    <location>
        <begin position="33"/>
        <end position="60"/>
    </location>
</feature>
<evidence type="ECO:0000313" key="5">
    <source>
        <dbReference type="Proteomes" id="UP000516645"/>
    </source>
</evidence>
<dbReference type="RefSeq" id="YP_010110110.1">
    <property type="nucleotide sequence ID" value="NC_055867.1"/>
</dbReference>
<dbReference type="Proteomes" id="UP000516645">
    <property type="component" value="Segment"/>
</dbReference>
<reference evidence="4 5" key="1">
    <citation type="submission" date="2020-07" db="EMBL/GenBank/DDBJ databases">
        <authorList>
            <person name="Bortz R.L."/>
            <person name="Bai C."/>
            <person name="Brody A."/>
            <person name="Douse D."/>
            <person name="Feder N.M."/>
            <person name="Fischer E."/>
            <person name="Kim I."/>
            <person name="Kornbau S."/>
            <person name="Malek C.E."/>
            <person name="Menendez J.A."/>
            <person name="Moore R.J."/>
            <person name="Pinkovsky V.I."/>
            <person name="Raghavan D."/>
            <person name="Reznik A.S."/>
            <person name="Sciarra A.R."/>
            <person name="Starinsky S.F."/>
            <person name="Vaughan O."/>
            <person name="Walker S.E."/>
            <person name="Wiemann J."/>
            <person name="Butela K.A."/>
            <person name="Garlena R.A."/>
            <person name="Russell D.A."/>
            <person name="Pope W.H."/>
            <person name="Jacobs-Sera D."/>
            <person name="Hatfull G.F."/>
        </authorList>
    </citation>
    <scope>NUCLEOTIDE SEQUENCE [LARGE SCALE GENOMIC DNA]</scope>
</reference>
<evidence type="ECO:0000256" key="2">
    <source>
        <dbReference type="ARBA" id="ARBA00023163"/>
    </source>
</evidence>
<dbReference type="InterPro" id="IPR001034">
    <property type="entry name" value="DeoR_HTH"/>
</dbReference>
<dbReference type="GeneID" id="65128400"/>
<keyword evidence="2" id="KW-0804">Transcription</keyword>